<gene>
    <name evidence="2" type="ORF">CR513_59961</name>
</gene>
<dbReference type="Proteomes" id="UP000257109">
    <property type="component" value="Unassembled WGS sequence"/>
</dbReference>
<keyword evidence="1" id="KW-0732">Signal</keyword>
<feature type="non-terminal residue" evidence="2">
    <location>
        <position position="1"/>
    </location>
</feature>
<protein>
    <submittedName>
        <fullName evidence="2">Uncharacterized protein</fullName>
    </submittedName>
</protein>
<dbReference type="OrthoDB" id="1915362at2759"/>
<organism evidence="2 3">
    <name type="scientific">Mucuna pruriens</name>
    <name type="common">Velvet bean</name>
    <name type="synonym">Dolichos pruriens</name>
    <dbReference type="NCBI Taxonomy" id="157652"/>
    <lineage>
        <taxon>Eukaryota</taxon>
        <taxon>Viridiplantae</taxon>
        <taxon>Streptophyta</taxon>
        <taxon>Embryophyta</taxon>
        <taxon>Tracheophyta</taxon>
        <taxon>Spermatophyta</taxon>
        <taxon>Magnoliopsida</taxon>
        <taxon>eudicotyledons</taxon>
        <taxon>Gunneridae</taxon>
        <taxon>Pentapetalae</taxon>
        <taxon>rosids</taxon>
        <taxon>fabids</taxon>
        <taxon>Fabales</taxon>
        <taxon>Fabaceae</taxon>
        <taxon>Papilionoideae</taxon>
        <taxon>50 kb inversion clade</taxon>
        <taxon>NPAAA clade</taxon>
        <taxon>indigoferoid/millettioid clade</taxon>
        <taxon>Phaseoleae</taxon>
        <taxon>Mucuna</taxon>
    </lineage>
</organism>
<feature type="chain" id="PRO_5016563462" evidence="1">
    <location>
        <begin position="25"/>
        <end position="114"/>
    </location>
</feature>
<keyword evidence="3" id="KW-1185">Reference proteome</keyword>
<name>A0A371E6W3_MUCPR</name>
<accession>A0A371E6W3</accession>
<evidence type="ECO:0000313" key="2">
    <source>
        <dbReference type="EMBL" id="RDX61778.1"/>
    </source>
</evidence>
<feature type="signal peptide" evidence="1">
    <location>
        <begin position="1"/>
        <end position="24"/>
    </location>
</feature>
<dbReference type="EMBL" id="QJKJ01015914">
    <property type="protein sequence ID" value="RDX61778.1"/>
    <property type="molecule type" value="Genomic_DNA"/>
</dbReference>
<evidence type="ECO:0000313" key="3">
    <source>
        <dbReference type="Proteomes" id="UP000257109"/>
    </source>
</evidence>
<proteinExistence type="predicted"/>
<sequence>MARLNPVLLITLLVLVSYSSVLDARKILKIETQQMLSLKGTPPSSEANSYVMRGNGRLVAHLANEKVVSNPSPGHGSVISSLLLNEGMLFCTGILVRKKFVWIERSSHLAFYVA</sequence>
<reference evidence="2" key="1">
    <citation type="submission" date="2018-05" db="EMBL/GenBank/DDBJ databases">
        <title>Draft genome of Mucuna pruriens seed.</title>
        <authorList>
            <person name="Nnadi N.E."/>
            <person name="Vos R."/>
            <person name="Hasami M.H."/>
            <person name="Devisetty U.K."/>
            <person name="Aguiy J.C."/>
        </authorList>
    </citation>
    <scope>NUCLEOTIDE SEQUENCE [LARGE SCALE GENOMIC DNA]</scope>
    <source>
        <strain evidence="2">JCA_2017</strain>
    </source>
</reference>
<dbReference type="AlphaFoldDB" id="A0A371E6W3"/>
<evidence type="ECO:0000256" key="1">
    <source>
        <dbReference type="SAM" id="SignalP"/>
    </source>
</evidence>
<comment type="caution">
    <text evidence="2">The sequence shown here is derived from an EMBL/GenBank/DDBJ whole genome shotgun (WGS) entry which is preliminary data.</text>
</comment>